<protein>
    <submittedName>
        <fullName evidence="2">MucR family transcriptional regulator</fullName>
    </submittedName>
</protein>
<evidence type="ECO:0000256" key="1">
    <source>
        <dbReference type="ARBA" id="ARBA00007031"/>
    </source>
</evidence>
<dbReference type="EMBL" id="JBHUGH010000013">
    <property type="protein sequence ID" value="MFD1913787.1"/>
    <property type="molecule type" value="Genomic_DNA"/>
</dbReference>
<dbReference type="SUPFAM" id="SSF46689">
    <property type="entry name" value="Homeodomain-like"/>
    <property type="match status" value="1"/>
</dbReference>
<organism evidence="2 3">
    <name type="scientific">Halodurantibacterium flavum</name>
    <dbReference type="NCBI Taxonomy" id="1382802"/>
    <lineage>
        <taxon>Bacteria</taxon>
        <taxon>Pseudomonadati</taxon>
        <taxon>Pseudomonadota</taxon>
        <taxon>Alphaproteobacteria</taxon>
        <taxon>Rhodobacterales</taxon>
        <taxon>Paracoccaceae</taxon>
        <taxon>Halodurantibacterium</taxon>
    </lineage>
</organism>
<gene>
    <name evidence="2" type="ORF">ACFSGJ_16355</name>
</gene>
<accession>A0ABW4S8D3</accession>
<dbReference type="InterPro" id="IPR008807">
    <property type="entry name" value="ROS_MUCR"/>
</dbReference>
<dbReference type="Pfam" id="PF05443">
    <property type="entry name" value="ROS_MUCR"/>
    <property type="match status" value="1"/>
</dbReference>
<dbReference type="RefSeq" id="WP_390264235.1">
    <property type="nucleotide sequence ID" value="NZ_JBHUGH010000013.1"/>
</dbReference>
<name>A0ABW4S8D3_9RHOB</name>
<dbReference type="Proteomes" id="UP001597353">
    <property type="component" value="Unassembled WGS sequence"/>
</dbReference>
<reference evidence="3" key="1">
    <citation type="journal article" date="2019" name="Int. J. Syst. Evol. Microbiol.">
        <title>The Global Catalogue of Microorganisms (GCM) 10K type strain sequencing project: providing services to taxonomists for standard genome sequencing and annotation.</title>
        <authorList>
            <consortium name="The Broad Institute Genomics Platform"/>
            <consortium name="The Broad Institute Genome Sequencing Center for Infectious Disease"/>
            <person name="Wu L."/>
            <person name="Ma J."/>
        </authorList>
    </citation>
    <scope>NUCLEOTIDE SEQUENCE [LARGE SCALE GENOMIC DNA]</scope>
    <source>
        <strain evidence="3">CGMCC 4.7242</strain>
    </source>
</reference>
<dbReference type="InterPro" id="IPR041920">
    <property type="entry name" value="ROS/MUCR_sf"/>
</dbReference>
<comment type="caution">
    <text evidence="2">The sequence shown here is derived from an EMBL/GenBank/DDBJ whole genome shotgun (WGS) entry which is preliminary data.</text>
</comment>
<evidence type="ECO:0000313" key="3">
    <source>
        <dbReference type="Proteomes" id="UP001597353"/>
    </source>
</evidence>
<sequence>MADSKPGLVQCLECGRWFRAIGSHLTRVHGMTARQYREHHDLPAGHKLASDDLREAQSHRTRAMIEDGTLRNDPVTASEAARTAGRGNRTAADLARQADIARSIPRKQLPLGAKRADGRDADRARETQRLRRAGIRTSPGPKITPENIAAARTMWFDLSLSRQEVAARLGVRLSTLYRRFGPRGR</sequence>
<dbReference type="Gene3D" id="1.10.10.60">
    <property type="entry name" value="Homeodomain-like"/>
    <property type="match status" value="1"/>
</dbReference>
<proteinExistence type="inferred from homology"/>
<dbReference type="InterPro" id="IPR009057">
    <property type="entry name" value="Homeodomain-like_sf"/>
</dbReference>
<evidence type="ECO:0000313" key="2">
    <source>
        <dbReference type="EMBL" id="MFD1913787.1"/>
    </source>
</evidence>
<comment type="similarity">
    <text evidence="1">Belongs to the ros/MucR family.</text>
</comment>
<dbReference type="Gene3D" id="1.10.10.1550">
    <property type="entry name" value="ROS/MUCR transcriptional regulator protein"/>
    <property type="match status" value="1"/>
</dbReference>
<keyword evidence="3" id="KW-1185">Reference proteome</keyword>